<feature type="domain" description="Lipin middle" evidence="4">
    <location>
        <begin position="141"/>
        <end position="201"/>
    </location>
</feature>
<evidence type="ECO:0000313" key="6">
    <source>
        <dbReference type="Proteomes" id="UP000325577"/>
    </source>
</evidence>
<name>A0A5J4ZF70_9ASTE</name>
<evidence type="ECO:0000256" key="1">
    <source>
        <dbReference type="SAM" id="MobiDB-lite"/>
    </source>
</evidence>
<dbReference type="Proteomes" id="UP000325577">
    <property type="component" value="Linkage Group LG8"/>
</dbReference>
<keyword evidence="6" id="KW-1185">Reference proteome</keyword>
<evidence type="ECO:0000259" key="3">
    <source>
        <dbReference type="Pfam" id="PF08235"/>
    </source>
</evidence>
<feature type="compositionally biased region" description="Basic and acidic residues" evidence="1">
    <location>
        <begin position="17"/>
        <end position="31"/>
    </location>
</feature>
<feature type="compositionally biased region" description="Polar residues" evidence="1">
    <location>
        <begin position="92"/>
        <end position="102"/>
    </location>
</feature>
<reference evidence="5 6" key="1">
    <citation type="submission" date="2019-09" db="EMBL/GenBank/DDBJ databases">
        <title>A chromosome-level genome assembly of the Chinese tupelo Nyssa sinensis.</title>
        <authorList>
            <person name="Yang X."/>
            <person name="Kang M."/>
            <person name="Yang Y."/>
            <person name="Xiong H."/>
            <person name="Wang M."/>
            <person name="Zhang Z."/>
            <person name="Wang Z."/>
            <person name="Wu H."/>
            <person name="Ma T."/>
            <person name="Liu J."/>
            <person name="Xi Z."/>
        </authorList>
    </citation>
    <scope>NUCLEOTIDE SEQUENCE [LARGE SCALE GENOMIC DNA]</scope>
    <source>
        <strain evidence="5">J267</strain>
        <tissue evidence="5">Leaf</tissue>
    </source>
</reference>
<dbReference type="AlphaFoldDB" id="A0A5J4ZF70"/>
<proteinExistence type="predicted"/>
<feature type="transmembrane region" description="Helical" evidence="2">
    <location>
        <begin position="110"/>
        <end position="129"/>
    </location>
</feature>
<dbReference type="Pfam" id="PF08235">
    <property type="entry name" value="LNS2"/>
    <property type="match status" value="1"/>
</dbReference>
<dbReference type="InterPro" id="IPR013209">
    <property type="entry name" value="LNS2"/>
</dbReference>
<feature type="region of interest" description="Disordered" evidence="1">
    <location>
        <begin position="1"/>
        <end position="41"/>
    </location>
</feature>
<organism evidence="5 6">
    <name type="scientific">Nyssa sinensis</name>
    <dbReference type="NCBI Taxonomy" id="561372"/>
    <lineage>
        <taxon>Eukaryota</taxon>
        <taxon>Viridiplantae</taxon>
        <taxon>Streptophyta</taxon>
        <taxon>Embryophyta</taxon>
        <taxon>Tracheophyta</taxon>
        <taxon>Spermatophyta</taxon>
        <taxon>Magnoliopsida</taxon>
        <taxon>eudicotyledons</taxon>
        <taxon>Gunneridae</taxon>
        <taxon>Pentapetalae</taxon>
        <taxon>asterids</taxon>
        <taxon>Cornales</taxon>
        <taxon>Nyssaceae</taxon>
        <taxon>Nyssa</taxon>
    </lineage>
</organism>
<keyword evidence="2" id="KW-1133">Transmembrane helix</keyword>
<feature type="compositionally biased region" description="Basic and acidic residues" evidence="1">
    <location>
        <begin position="72"/>
        <end position="91"/>
    </location>
</feature>
<dbReference type="PANTHER" id="PTHR12181">
    <property type="entry name" value="LIPIN"/>
    <property type="match status" value="1"/>
</dbReference>
<sequence>MLKSVGNADQQETDSPLEIHEEAEGSQEKSPHSLPAVDETDEGIVGQLRNTDGLSPSNSACLFIHITPVDKGTESSLREPAPEDECSKSETVEPQATYSEGVKTDSSTSLSSLFVGTYFVLVWLWVLLLKHLMHTAYISEEEFRLSASSIIKTENSVIRFQESYLPWEKAAPVVLGMAVYRLHLPVEPKDPIPVEQDETSKAREDDSGFTTPISRHGWSLWPISFRRVKMLEHTSSNSSSEKVFIDSESEPTCRINSNIQRWQSVILVDARIYLWKWNARIVISDVDGTITKSGVLVFYSISNRMEKLYPLDLFLFILMVFFPHCTEMVLGTETLMNSVTGKLGSQRAESLSLTQRKISTHGITGKKAIARC</sequence>
<dbReference type="Pfam" id="PF16876">
    <property type="entry name" value="Lipin_mid"/>
    <property type="match status" value="1"/>
</dbReference>
<keyword evidence="2" id="KW-0812">Transmembrane</keyword>
<dbReference type="InterPro" id="IPR031703">
    <property type="entry name" value="Lipin_mid"/>
</dbReference>
<dbReference type="EMBL" id="CM018051">
    <property type="protein sequence ID" value="KAA8516484.1"/>
    <property type="molecule type" value="Genomic_DNA"/>
</dbReference>
<dbReference type="PANTHER" id="PTHR12181:SF59">
    <property type="entry name" value="PHOSPHATIDATE PHOSPHATASE PAH1"/>
    <property type="match status" value="1"/>
</dbReference>
<evidence type="ECO:0000259" key="4">
    <source>
        <dbReference type="Pfam" id="PF16876"/>
    </source>
</evidence>
<protein>
    <recommendedName>
        <fullName evidence="7">LNS2/PITP domain-containing protein</fullName>
    </recommendedName>
</protein>
<feature type="region of interest" description="Disordered" evidence="1">
    <location>
        <begin position="72"/>
        <end position="102"/>
    </location>
</feature>
<evidence type="ECO:0000313" key="5">
    <source>
        <dbReference type="EMBL" id="KAA8516484.1"/>
    </source>
</evidence>
<dbReference type="GO" id="GO:0008195">
    <property type="term" value="F:phosphatidate phosphatase activity"/>
    <property type="evidence" value="ECO:0007669"/>
    <property type="project" value="TreeGrafter"/>
</dbReference>
<feature type="domain" description="Lipin/Ned1/Smp2 (LNS2)" evidence="3">
    <location>
        <begin position="262"/>
        <end position="296"/>
    </location>
</feature>
<dbReference type="InterPro" id="IPR026058">
    <property type="entry name" value="LIPIN"/>
</dbReference>
<accession>A0A5J4ZF70</accession>
<gene>
    <name evidence="5" type="ORF">F0562_017010</name>
</gene>
<evidence type="ECO:0000256" key="2">
    <source>
        <dbReference type="SAM" id="Phobius"/>
    </source>
</evidence>
<evidence type="ECO:0008006" key="7">
    <source>
        <dbReference type="Google" id="ProtNLM"/>
    </source>
</evidence>
<dbReference type="OrthoDB" id="4567at2759"/>
<keyword evidence="2" id="KW-0472">Membrane</keyword>